<evidence type="ECO:0000313" key="3">
    <source>
        <dbReference type="EMBL" id="KAG9456643.1"/>
    </source>
</evidence>
<sequence>MGMDATTNDGESNEMIDDYVPDSEVAFYVREALKSVYQGDNEYYNQLIGVISNHDKRTADDEAMLVTTLRALSESVSYIDAIRHEDLLFSILQLTIWNRGPDVMDAFVELMICLAASSGKFIDACLDALVCNFWPPVFMLHFMKQPRGIIRKEQVLNRVHSALHDIAALVPLTPKRLESIISNRIPKITAPEAWITIYVENLLRLESGELGEFVGSLALKAVVDRLVDLDVEIILDPNEETSCKGIFDMELEDIDDNDDCAEKVGHEVSRGHLSRQSLGTNDFADKLDNLMVLTCEHLKFCASAGRLDEVFETLMVSFESTVMLALKSKFSQFVMFYASSLDPENCGVTFANRMADLFLDKSGIVQIRMVAVSYLASFLARGRFLSASFVAKTLQRLVDWCFEYCQFREGEMKPTTYRTFYACCQAIMYVLCFWMGSMMDVPHLKLQLFNMPLERILQHSWNPLQVCLPSIVEEFLRQAKAARLFMVSEEFIFNDLLESDLSKAFGGQERLDMFFPFDPCLLKNTDRFIRPNFTFWSMVKTTYADKGFDQNEVPNEEDDDDEEVTVQHMGNLEESSEEGDDVDMDDFGSSWNKMSITPRKDTSANGLARMPARIQPSTSPW</sequence>
<organism evidence="3 4">
    <name type="scientific">Aristolochia fimbriata</name>
    <name type="common">White veined hardy Dutchman's pipe vine</name>
    <dbReference type="NCBI Taxonomy" id="158543"/>
    <lineage>
        <taxon>Eukaryota</taxon>
        <taxon>Viridiplantae</taxon>
        <taxon>Streptophyta</taxon>
        <taxon>Embryophyta</taxon>
        <taxon>Tracheophyta</taxon>
        <taxon>Spermatophyta</taxon>
        <taxon>Magnoliopsida</taxon>
        <taxon>Magnoliidae</taxon>
        <taxon>Piperales</taxon>
        <taxon>Aristolochiaceae</taxon>
        <taxon>Aristolochia</taxon>
    </lineage>
</organism>
<dbReference type="PANTHER" id="PTHR12790">
    <property type="entry name" value="TRANSCRIPTION INITIATION FACTOR IA RRN3"/>
    <property type="match status" value="1"/>
</dbReference>
<evidence type="ECO:0000313" key="4">
    <source>
        <dbReference type="Proteomes" id="UP000825729"/>
    </source>
</evidence>
<comment type="similarity">
    <text evidence="1">Belongs to the RRN3 family.</text>
</comment>
<comment type="caution">
    <text evidence="3">The sequence shown here is derived from an EMBL/GenBank/DDBJ whole genome shotgun (WGS) entry which is preliminary data.</text>
</comment>
<dbReference type="Proteomes" id="UP000825729">
    <property type="component" value="Unassembled WGS sequence"/>
</dbReference>
<dbReference type="Pfam" id="PF05327">
    <property type="entry name" value="RRN3"/>
    <property type="match status" value="1"/>
</dbReference>
<dbReference type="InterPro" id="IPR007991">
    <property type="entry name" value="RNA_pol_I_trans_ini_fac_RRN3"/>
</dbReference>
<accession>A0AAV7F6N0</accession>
<reference evidence="3 4" key="1">
    <citation type="submission" date="2021-07" db="EMBL/GenBank/DDBJ databases">
        <title>The Aristolochia fimbriata genome: insights into angiosperm evolution, floral development and chemical biosynthesis.</title>
        <authorList>
            <person name="Jiao Y."/>
        </authorList>
    </citation>
    <scope>NUCLEOTIDE SEQUENCE [LARGE SCALE GENOMIC DNA]</scope>
    <source>
        <strain evidence="3">IBCAS-2021</strain>
        <tissue evidence="3">Leaf</tissue>
    </source>
</reference>
<evidence type="ECO:0008006" key="5">
    <source>
        <dbReference type="Google" id="ProtNLM"/>
    </source>
</evidence>
<dbReference type="EMBL" id="JAINDJ010000002">
    <property type="protein sequence ID" value="KAG9456643.1"/>
    <property type="molecule type" value="Genomic_DNA"/>
</dbReference>
<dbReference type="GO" id="GO:0006361">
    <property type="term" value="P:transcription initiation at RNA polymerase I promoter"/>
    <property type="evidence" value="ECO:0007669"/>
    <property type="project" value="InterPro"/>
</dbReference>
<keyword evidence="4" id="KW-1185">Reference proteome</keyword>
<dbReference type="GO" id="GO:0001181">
    <property type="term" value="F:RNA polymerase I general transcription initiation factor activity"/>
    <property type="evidence" value="ECO:0007669"/>
    <property type="project" value="InterPro"/>
</dbReference>
<protein>
    <recommendedName>
        <fullName evidence="5">RNA polymerase I-specific transcription initiation factor RRN3</fullName>
    </recommendedName>
</protein>
<evidence type="ECO:0000256" key="1">
    <source>
        <dbReference type="ARBA" id="ARBA00010098"/>
    </source>
</evidence>
<dbReference type="GO" id="GO:0005634">
    <property type="term" value="C:nucleus"/>
    <property type="evidence" value="ECO:0007669"/>
    <property type="project" value="TreeGrafter"/>
</dbReference>
<dbReference type="AlphaFoldDB" id="A0AAV7F6N0"/>
<feature type="region of interest" description="Disordered" evidence="2">
    <location>
        <begin position="569"/>
        <end position="621"/>
    </location>
</feature>
<dbReference type="GO" id="GO:0001042">
    <property type="term" value="F:RNA polymerase I core binding"/>
    <property type="evidence" value="ECO:0007669"/>
    <property type="project" value="TreeGrafter"/>
</dbReference>
<evidence type="ECO:0000256" key="2">
    <source>
        <dbReference type="SAM" id="MobiDB-lite"/>
    </source>
</evidence>
<proteinExistence type="inferred from homology"/>
<name>A0AAV7F6N0_ARIFI</name>
<gene>
    <name evidence="3" type="ORF">H6P81_001151</name>
</gene>
<feature type="compositionally biased region" description="Acidic residues" evidence="2">
    <location>
        <begin position="574"/>
        <end position="586"/>
    </location>
</feature>
<dbReference type="PANTHER" id="PTHR12790:SF0">
    <property type="entry name" value="RNA POLYMERASE I-SPECIFIC TRANSCRIPTION INITIATION FACTOR RRN3-RELATED"/>
    <property type="match status" value="1"/>
</dbReference>